<evidence type="ECO:0000256" key="1">
    <source>
        <dbReference type="SAM" id="MobiDB-lite"/>
    </source>
</evidence>
<proteinExistence type="predicted"/>
<sequence>MEIKKMLEDLNRIWKKTGILKRRGAKLRNMWKRNRAKIGRLWKKNRAKIKRMRSKNLKERKDNDKEKRIKMAQSRWSKQDRTGNKQEIRSLSVRATNQASWKNAQISRNLANQQKGYSRSQQTSITSTR</sequence>
<reference evidence="2 3" key="1">
    <citation type="submission" date="2015-06" db="EMBL/GenBank/DDBJ databases">
        <title>The Genome Sequence of Enterococcus hirae 88EA1.</title>
        <authorList>
            <consortium name="The Broad Institute Genomics Platform"/>
            <consortium name="The Broad Institute Genome Sequencing Center for Infectious Disease"/>
            <person name="Earl A.M."/>
            <person name="Van Tyne D."/>
            <person name="Lebreton F."/>
            <person name="Saavedra J.T."/>
            <person name="Gilmore M.S."/>
            <person name="Manson McGuire A."/>
            <person name="Clock S."/>
            <person name="Crupain M."/>
            <person name="Rangan U."/>
            <person name="Young S."/>
            <person name="Abouelleil A."/>
            <person name="Cao P."/>
            <person name="Chapman S.B."/>
            <person name="Griggs A."/>
            <person name="Priest M."/>
            <person name="Shea T."/>
            <person name="Wortman J."/>
            <person name="Nusbaum C."/>
            <person name="Birren B."/>
        </authorList>
    </citation>
    <scope>NUCLEOTIDE SEQUENCE [LARGE SCALE GENOMIC DNA]</scope>
    <source>
        <strain evidence="2 3">88EA1</strain>
    </source>
</reference>
<feature type="compositionally biased region" description="Low complexity" evidence="1">
    <location>
        <begin position="118"/>
        <end position="129"/>
    </location>
</feature>
<feature type="region of interest" description="Disordered" evidence="1">
    <location>
        <begin position="43"/>
        <end position="94"/>
    </location>
</feature>
<feature type="compositionally biased region" description="Basic residues" evidence="1">
    <location>
        <begin position="43"/>
        <end position="55"/>
    </location>
</feature>
<accession>A0AB37IHH6</accession>
<dbReference type="RefSeq" id="WP_240187678.1">
    <property type="nucleotide sequence ID" value="NZ_JAAAJO010000011.1"/>
</dbReference>
<evidence type="ECO:0000313" key="3">
    <source>
        <dbReference type="Proteomes" id="UP000253498"/>
    </source>
</evidence>
<protein>
    <submittedName>
        <fullName evidence="2">Uncharacterized protein</fullName>
    </submittedName>
</protein>
<dbReference type="AlphaFoldDB" id="A0AB37IHH6"/>
<evidence type="ECO:0000313" key="2">
    <source>
        <dbReference type="EMBL" id="RBT69649.1"/>
    </source>
</evidence>
<feature type="region of interest" description="Disordered" evidence="1">
    <location>
        <begin position="108"/>
        <end position="129"/>
    </location>
</feature>
<organism evidence="2 3">
    <name type="scientific">Enterococcus hirae</name>
    <dbReference type="NCBI Taxonomy" id="1354"/>
    <lineage>
        <taxon>Bacteria</taxon>
        <taxon>Bacillati</taxon>
        <taxon>Bacillota</taxon>
        <taxon>Bacilli</taxon>
        <taxon>Lactobacillales</taxon>
        <taxon>Enterococcaceae</taxon>
        <taxon>Enterococcus</taxon>
    </lineage>
</organism>
<feature type="compositionally biased region" description="Basic and acidic residues" evidence="1">
    <location>
        <begin position="77"/>
        <end position="88"/>
    </location>
</feature>
<dbReference type="EMBL" id="LESJ01000003">
    <property type="protein sequence ID" value="RBT69649.1"/>
    <property type="molecule type" value="Genomic_DNA"/>
</dbReference>
<comment type="caution">
    <text evidence="2">The sequence shown here is derived from an EMBL/GenBank/DDBJ whole genome shotgun (WGS) entry which is preliminary data.</text>
</comment>
<name>A0AB37IHH6_ENTHR</name>
<dbReference type="Proteomes" id="UP000253498">
    <property type="component" value="Unassembled WGS sequence"/>
</dbReference>
<gene>
    <name evidence="2" type="ORF">EB03_00696</name>
</gene>
<feature type="compositionally biased region" description="Basic and acidic residues" evidence="1">
    <location>
        <begin position="56"/>
        <end position="69"/>
    </location>
</feature>
<feature type="compositionally biased region" description="Polar residues" evidence="1">
    <location>
        <begin position="108"/>
        <end position="117"/>
    </location>
</feature>